<reference evidence="4" key="1">
    <citation type="submission" date="2016-08" db="EMBL/GenBank/DDBJ databases">
        <authorList>
            <person name="Tokovenko B."/>
            <person name="Kalinowski J."/>
        </authorList>
    </citation>
    <scope>NUCLEOTIDE SEQUENCE [LARGE SCALE GENOMIC DNA]</scope>
    <source>
        <strain evidence="4">UTMC102</strain>
    </source>
</reference>
<dbReference type="RefSeq" id="WP_077692528.1">
    <property type="nucleotide sequence ID" value="NZ_JACCHL010000001.1"/>
</dbReference>
<evidence type="ECO:0000313" key="5">
    <source>
        <dbReference type="Proteomes" id="UP000584931"/>
    </source>
</evidence>
<comment type="caution">
    <text evidence="3">The sequence shown here is derived from an EMBL/GenBank/DDBJ whole genome shotgun (WGS) entry which is preliminary data.</text>
</comment>
<keyword evidence="1" id="KW-0812">Transmembrane</keyword>
<dbReference type="InterPro" id="IPR046198">
    <property type="entry name" value="DUF6230"/>
</dbReference>
<gene>
    <name evidence="2" type="ORF">HNR06_002244</name>
    <name evidence="3" type="ORF">NOSIN_21570</name>
</gene>
<protein>
    <submittedName>
        <fullName evidence="3">Cholesterol esterase</fullName>
    </submittedName>
</protein>
<reference evidence="3" key="2">
    <citation type="submission" date="2016-08" db="EMBL/GenBank/DDBJ databases">
        <authorList>
            <person name="Seilhamer J.J."/>
        </authorList>
    </citation>
    <scope>NUCLEOTIDE SEQUENCE [LARGE SCALE GENOMIC DNA]</scope>
    <source>
        <strain evidence="3">UTMC102</strain>
    </source>
</reference>
<dbReference type="EMBL" id="MCOK01000001">
    <property type="protein sequence ID" value="OOC56093.1"/>
    <property type="molecule type" value="Genomic_DNA"/>
</dbReference>
<keyword evidence="4" id="KW-1185">Reference proteome</keyword>
<evidence type="ECO:0000313" key="3">
    <source>
        <dbReference type="EMBL" id="OOC56093.1"/>
    </source>
</evidence>
<proteinExistence type="predicted"/>
<dbReference type="OrthoDB" id="4238587at2"/>
<dbReference type="Proteomes" id="UP000584931">
    <property type="component" value="Unassembled WGS sequence"/>
</dbReference>
<organism evidence="3 4">
    <name type="scientific">Nocardiopsis sinuspersici</name>
    <dbReference type="NCBI Taxonomy" id="501010"/>
    <lineage>
        <taxon>Bacteria</taxon>
        <taxon>Bacillati</taxon>
        <taxon>Actinomycetota</taxon>
        <taxon>Actinomycetes</taxon>
        <taxon>Streptosporangiales</taxon>
        <taxon>Nocardiopsidaceae</taxon>
        <taxon>Nocardiopsis</taxon>
    </lineage>
</organism>
<name>A0A1V3C5X3_9ACTN</name>
<accession>A0A1V3C5X3</accession>
<dbReference type="AlphaFoldDB" id="A0A1V3C5X3"/>
<dbReference type="STRING" id="501010.NOSIN_21570"/>
<dbReference type="EMBL" id="JACCHL010000001">
    <property type="protein sequence ID" value="NYH52655.1"/>
    <property type="molecule type" value="Genomic_DNA"/>
</dbReference>
<reference evidence="2 5" key="3">
    <citation type="submission" date="2020-07" db="EMBL/GenBank/DDBJ databases">
        <title>Sequencing the genomes of 1000 actinobacteria strains.</title>
        <authorList>
            <person name="Klenk H.-P."/>
        </authorList>
    </citation>
    <scope>NUCLEOTIDE SEQUENCE [LARGE SCALE GENOMIC DNA]</scope>
    <source>
        <strain evidence="2 5">DSM 45278</strain>
    </source>
</reference>
<sequence>MDTTSPGVADDPVEATEVPGSHTSWKRFALFSIPASVAVGGILIAMAQGALAASFTVSGQDFKISADKLDGEGFVQYGWLDQTVREEAVPVAVAGIRHAEIEGLCQSVLTEFPIIGKISLELTAGDQGTPVIAENLVIDMSQMDGNAEFKNMEIGRDAGTLDQGPEGAKGFNDLFGMQSDTIVVEDLEQTARAASAGTFRLSGLSLGISLGESECF</sequence>
<dbReference type="Proteomes" id="UP000189004">
    <property type="component" value="Unassembled WGS sequence"/>
</dbReference>
<evidence type="ECO:0000313" key="4">
    <source>
        <dbReference type="Proteomes" id="UP000189004"/>
    </source>
</evidence>
<feature type="transmembrane region" description="Helical" evidence="1">
    <location>
        <begin position="28"/>
        <end position="53"/>
    </location>
</feature>
<keyword evidence="1" id="KW-0472">Membrane</keyword>
<evidence type="ECO:0000313" key="2">
    <source>
        <dbReference type="EMBL" id="NYH52655.1"/>
    </source>
</evidence>
<accession>A0A7Y9XE37</accession>
<dbReference type="Pfam" id="PF19741">
    <property type="entry name" value="DUF6230"/>
    <property type="match status" value="1"/>
</dbReference>
<evidence type="ECO:0000256" key="1">
    <source>
        <dbReference type="SAM" id="Phobius"/>
    </source>
</evidence>
<keyword evidence="1" id="KW-1133">Transmembrane helix</keyword>